<reference evidence="2 3" key="1">
    <citation type="journal article" date="2016" name="Nat. Commun.">
        <title>Thousands of microbial genomes shed light on interconnected biogeochemical processes in an aquifer system.</title>
        <authorList>
            <person name="Anantharaman K."/>
            <person name="Brown C.T."/>
            <person name="Hug L.A."/>
            <person name="Sharon I."/>
            <person name="Castelle C.J."/>
            <person name="Probst A.J."/>
            <person name="Thomas B.C."/>
            <person name="Singh A."/>
            <person name="Wilkins M.J."/>
            <person name="Karaoz U."/>
            <person name="Brodie E.L."/>
            <person name="Williams K.H."/>
            <person name="Hubbard S.S."/>
            <person name="Banfield J.F."/>
        </authorList>
    </citation>
    <scope>NUCLEOTIDE SEQUENCE [LARGE SCALE GENOMIC DNA]</scope>
</reference>
<evidence type="ECO:0000313" key="3">
    <source>
        <dbReference type="Proteomes" id="UP000177629"/>
    </source>
</evidence>
<accession>A0A1G2PH61</accession>
<dbReference type="AlphaFoldDB" id="A0A1G2PH61"/>
<gene>
    <name evidence="2" type="ORF">A2806_03585</name>
</gene>
<dbReference type="NCBIfam" id="TIGR02532">
    <property type="entry name" value="IV_pilin_GFxxxE"/>
    <property type="match status" value="1"/>
</dbReference>
<evidence type="ECO:0000256" key="1">
    <source>
        <dbReference type="SAM" id="Phobius"/>
    </source>
</evidence>
<protein>
    <recommendedName>
        <fullName evidence="4">Type II secretion system protein GspH</fullName>
    </recommendedName>
</protein>
<organism evidence="2 3">
    <name type="scientific">Candidatus Terrybacteria bacterium RIFCSPHIGHO2_01_FULL_48_17</name>
    <dbReference type="NCBI Taxonomy" id="1802362"/>
    <lineage>
        <taxon>Bacteria</taxon>
        <taxon>Candidatus Terryibacteriota</taxon>
    </lineage>
</organism>
<dbReference type="Proteomes" id="UP000177629">
    <property type="component" value="Unassembled WGS sequence"/>
</dbReference>
<name>A0A1G2PH61_9BACT</name>
<keyword evidence="1" id="KW-1133">Transmembrane helix</keyword>
<dbReference type="InterPro" id="IPR012902">
    <property type="entry name" value="N_methyl_site"/>
</dbReference>
<dbReference type="Pfam" id="PF07963">
    <property type="entry name" value="N_methyl"/>
    <property type="match status" value="1"/>
</dbReference>
<keyword evidence="1" id="KW-0812">Transmembrane</keyword>
<evidence type="ECO:0008006" key="4">
    <source>
        <dbReference type="Google" id="ProtNLM"/>
    </source>
</evidence>
<evidence type="ECO:0000313" key="2">
    <source>
        <dbReference type="EMBL" id="OHA47670.1"/>
    </source>
</evidence>
<dbReference type="SUPFAM" id="SSF54523">
    <property type="entry name" value="Pili subunits"/>
    <property type="match status" value="1"/>
</dbReference>
<dbReference type="InterPro" id="IPR045584">
    <property type="entry name" value="Pilin-like"/>
</dbReference>
<dbReference type="STRING" id="1802362.A2806_03585"/>
<proteinExistence type="predicted"/>
<comment type="caution">
    <text evidence="2">The sequence shown here is derived from an EMBL/GenBank/DDBJ whole genome shotgun (WGS) entry which is preliminary data.</text>
</comment>
<keyword evidence="1" id="KW-0472">Membrane</keyword>
<dbReference type="EMBL" id="MHSS01000015">
    <property type="protein sequence ID" value="OHA47670.1"/>
    <property type="molecule type" value="Genomic_DNA"/>
</dbReference>
<feature type="transmembrane region" description="Helical" evidence="1">
    <location>
        <begin position="12"/>
        <end position="36"/>
    </location>
</feature>
<sequence>MRRLFSGGHRAGFSMIEIIVVIAIATILMGVVSVTLRRGREEQAVRREAQLLTLDIRKAQALAASSAEIQGVVPFGYGVVVSDDPGGGANTQTTLFADLDNDMTYSETAGEFVDSRTFRSEVRAQNAQIFECSMPLCDLGSPPSTITNADTLTFFFCPPNPNTFLYDETTGIGSRGSNCKTAGSTVLPAVRISLVRGAASRTVLVNAVGAVFIEE</sequence>